<dbReference type="Gene3D" id="1.10.10.10">
    <property type="entry name" value="Winged helix-like DNA-binding domain superfamily/Winged helix DNA-binding domain"/>
    <property type="match status" value="1"/>
</dbReference>
<dbReference type="InterPro" id="IPR039425">
    <property type="entry name" value="RNA_pol_sigma-70-like"/>
</dbReference>
<keyword evidence="2" id="KW-0805">Transcription regulation</keyword>
<accession>A0ABS9UYF6</accession>
<sequence length="197" mass="22787">MKEQALRQLVEDLSKGDEKAFGKLYQLFGEKVYHIARKMNLCHEDAEGVVQEVFLKIWKKRANLDPELSINAYMIAIVRSLVIKKSKKEARFFAYQKYKIPLISFETNSDPELDLIYSDFHQVSSALIEKLPPGQKQVFILKNFENLSTDEIAEKLNLSKRTVENQIFRASKGIKDKLQKLKIISASIFLLMIDAIF</sequence>
<dbReference type="RefSeq" id="WP_241347536.1">
    <property type="nucleotide sequence ID" value="NZ_JAKZGP010000013.1"/>
</dbReference>
<evidence type="ECO:0000259" key="5">
    <source>
        <dbReference type="Pfam" id="PF04542"/>
    </source>
</evidence>
<evidence type="ECO:0000313" key="7">
    <source>
        <dbReference type="EMBL" id="MCH7409184.1"/>
    </source>
</evidence>
<organism evidence="7 8">
    <name type="scientific">Belliella filtrata</name>
    <dbReference type="NCBI Taxonomy" id="2923435"/>
    <lineage>
        <taxon>Bacteria</taxon>
        <taxon>Pseudomonadati</taxon>
        <taxon>Bacteroidota</taxon>
        <taxon>Cytophagia</taxon>
        <taxon>Cytophagales</taxon>
        <taxon>Cyclobacteriaceae</taxon>
        <taxon>Belliella</taxon>
    </lineage>
</organism>
<proteinExistence type="inferred from homology"/>
<keyword evidence="3" id="KW-0731">Sigma factor</keyword>
<keyword evidence="8" id="KW-1185">Reference proteome</keyword>
<evidence type="ECO:0000256" key="4">
    <source>
        <dbReference type="ARBA" id="ARBA00023163"/>
    </source>
</evidence>
<dbReference type="SUPFAM" id="SSF88946">
    <property type="entry name" value="Sigma2 domain of RNA polymerase sigma factors"/>
    <property type="match status" value="1"/>
</dbReference>
<dbReference type="InterPro" id="IPR036388">
    <property type="entry name" value="WH-like_DNA-bd_sf"/>
</dbReference>
<dbReference type="InterPro" id="IPR014284">
    <property type="entry name" value="RNA_pol_sigma-70_dom"/>
</dbReference>
<comment type="caution">
    <text evidence="7">The sequence shown here is derived from an EMBL/GenBank/DDBJ whole genome shotgun (WGS) entry which is preliminary data.</text>
</comment>
<evidence type="ECO:0000256" key="1">
    <source>
        <dbReference type="ARBA" id="ARBA00010641"/>
    </source>
</evidence>
<dbReference type="SUPFAM" id="SSF88659">
    <property type="entry name" value="Sigma3 and sigma4 domains of RNA polymerase sigma factors"/>
    <property type="match status" value="1"/>
</dbReference>
<evidence type="ECO:0000256" key="2">
    <source>
        <dbReference type="ARBA" id="ARBA00023015"/>
    </source>
</evidence>
<dbReference type="InterPro" id="IPR013324">
    <property type="entry name" value="RNA_pol_sigma_r3/r4-like"/>
</dbReference>
<dbReference type="Pfam" id="PF04542">
    <property type="entry name" value="Sigma70_r2"/>
    <property type="match status" value="1"/>
</dbReference>
<keyword evidence="4" id="KW-0804">Transcription</keyword>
<evidence type="ECO:0000256" key="3">
    <source>
        <dbReference type="ARBA" id="ARBA00023082"/>
    </source>
</evidence>
<gene>
    <name evidence="7" type="ORF">MM239_07255</name>
</gene>
<name>A0ABS9UYF6_9BACT</name>
<reference evidence="7" key="1">
    <citation type="submission" date="2022-03" db="EMBL/GenBank/DDBJ databases">
        <title>De novo assembled genomes of Belliella spp. (Cyclobacteriaceae) strains.</title>
        <authorList>
            <person name="Szabo A."/>
            <person name="Korponai K."/>
            <person name="Felfoldi T."/>
        </authorList>
    </citation>
    <scope>NUCLEOTIDE SEQUENCE</scope>
    <source>
        <strain evidence="7">DSM 111904</strain>
    </source>
</reference>
<feature type="domain" description="RNA polymerase sigma factor 70 region 4 type 2" evidence="6">
    <location>
        <begin position="126"/>
        <end position="171"/>
    </location>
</feature>
<dbReference type="Gene3D" id="1.10.1740.10">
    <property type="match status" value="1"/>
</dbReference>
<evidence type="ECO:0000313" key="8">
    <source>
        <dbReference type="Proteomes" id="UP001165489"/>
    </source>
</evidence>
<dbReference type="PANTHER" id="PTHR43133">
    <property type="entry name" value="RNA POLYMERASE ECF-TYPE SIGMA FACTO"/>
    <property type="match status" value="1"/>
</dbReference>
<dbReference type="EMBL" id="JAKZGP010000013">
    <property type="protein sequence ID" value="MCH7409184.1"/>
    <property type="molecule type" value="Genomic_DNA"/>
</dbReference>
<evidence type="ECO:0000259" key="6">
    <source>
        <dbReference type="Pfam" id="PF08281"/>
    </source>
</evidence>
<dbReference type="InterPro" id="IPR007627">
    <property type="entry name" value="RNA_pol_sigma70_r2"/>
</dbReference>
<dbReference type="NCBIfam" id="TIGR02937">
    <property type="entry name" value="sigma70-ECF"/>
    <property type="match status" value="1"/>
</dbReference>
<dbReference type="InterPro" id="IPR013249">
    <property type="entry name" value="RNA_pol_sigma70_r4_t2"/>
</dbReference>
<dbReference type="InterPro" id="IPR013325">
    <property type="entry name" value="RNA_pol_sigma_r2"/>
</dbReference>
<dbReference type="Pfam" id="PF08281">
    <property type="entry name" value="Sigma70_r4_2"/>
    <property type="match status" value="1"/>
</dbReference>
<comment type="similarity">
    <text evidence="1">Belongs to the sigma-70 factor family. ECF subfamily.</text>
</comment>
<dbReference type="PANTHER" id="PTHR43133:SF46">
    <property type="entry name" value="RNA POLYMERASE SIGMA-70 FACTOR ECF SUBFAMILY"/>
    <property type="match status" value="1"/>
</dbReference>
<feature type="domain" description="RNA polymerase sigma-70 region 2" evidence="5">
    <location>
        <begin position="24"/>
        <end position="91"/>
    </location>
</feature>
<dbReference type="Proteomes" id="UP001165489">
    <property type="component" value="Unassembled WGS sequence"/>
</dbReference>
<protein>
    <submittedName>
        <fullName evidence="7">Sigma-70 family RNA polymerase sigma factor</fullName>
    </submittedName>
</protein>